<feature type="region of interest" description="Disordered" evidence="1">
    <location>
        <begin position="75"/>
        <end position="102"/>
    </location>
</feature>
<dbReference type="RefSeq" id="WP_397025326.1">
    <property type="nucleotide sequence ID" value="NZ_JBITMB010000010.1"/>
</dbReference>
<dbReference type="Gene3D" id="3.40.630.30">
    <property type="match status" value="1"/>
</dbReference>
<comment type="caution">
    <text evidence="2">The sequence shown here is derived from an EMBL/GenBank/DDBJ whole genome shotgun (WGS) entry which is preliminary data.</text>
</comment>
<evidence type="ECO:0008006" key="4">
    <source>
        <dbReference type="Google" id="ProtNLM"/>
    </source>
</evidence>
<protein>
    <recommendedName>
        <fullName evidence="4">GNAT family N-acetyltransferase</fullName>
    </recommendedName>
</protein>
<evidence type="ECO:0000313" key="2">
    <source>
        <dbReference type="EMBL" id="MFI7444970.1"/>
    </source>
</evidence>
<gene>
    <name evidence="2" type="ORF">ACIBP5_33790</name>
</gene>
<evidence type="ECO:0000313" key="3">
    <source>
        <dbReference type="Proteomes" id="UP001612928"/>
    </source>
</evidence>
<reference evidence="2 3" key="1">
    <citation type="submission" date="2024-10" db="EMBL/GenBank/DDBJ databases">
        <title>The Natural Products Discovery Center: Release of the First 8490 Sequenced Strains for Exploring Actinobacteria Biosynthetic Diversity.</title>
        <authorList>
            <person name="Kalkreuter E."/>
            <person name="Kautsar S.A."/>
            <person name="Yang D."/>
            <person name="Bader C.D."/>
            <person name="Teijaro C.N."/>
            <person name="Fluegel L."/>
            <person name="Davis C.M."/>
            <person name="Simpson J.R."/>
            <person name="Lauterbach L."/>
            <person name="Steele A.D."/>
            <person name="Gui C."/>
            <person name="Meng S."/>
            <person name="Li G."/>
            <person name="Viehrig K."/>
            <person name="Ye F."/>
            <person name="Su P."/>
            <person name="Kiefer A.F."/>
            <person name="Nichols A."/>
            <person name="Cepeda A.J."/>
            <person name="Yan W."/>
            <person name="Fan B."/>
            <person name="Jiang Y."/>
            <person name="Adhikari A."/>
            <person name="Zheng C.-J."/>
            <person name="Schuster L."/>
            <person name="Cowan T.M."/>
            <person name="Smanski M.J."/>
            <person name="Chevrette M.G."/>
            <person name="De Carvalho L.P.S."/>
            <person name="Shen B."/>
        </authorList>
    </citation>
    <scope>NUCLEOTIDE SEQUENCE [LARGE SCALE GENOMIC DNA]</scope>
    <source>
        <strain evidence="2 3">NPDC049503</strain>
    </source>
</reference>
<feature type="compositionally biased region" description="Low complexity" evidence="1">
    <location>
        <begin position="83"/>
        <end position="102"/>
    </location>
</feature>
<dbReference type="Proteomes" id="UP001612928">
    <property type="component" value="Unassembled WGS sequence"/>
</dbReference>
<sequence length="405" mass="44405">MRLDGWWAEGHYVWRTGSGPLVGGAHRLVDAAGALRPPVTVSRDASGALPLAYAGHPDGLTYLLPFLEERRAGPAAAHRTERTTAGTTVGTAAGTTGRTTGRTAGRTTWRQIAADAAAPDADLIAVGCSHRRALSLPTDRALLLPFRLSLVVPVHDGPEAVRRRVSRKDRQQYARERERRAWNVVPGTADADFAYFYRRMHLPTMASRHGESARSESPSVAYHCLFRHGALLFLTEAGRRVAGMLCRYEPATRTLVIRLAGVLDGAEGHYRSPTYLGLYVGVLEWAARQGLSAVNLSGCEPFLSKGIFQYKRKLHPRVTLPADHFGGKRLWLRARHDTPALRDFLVDNPAITLDEGGRLHATYFHDADRPARTGLRWRTPGLAGQRLVDLDAFLTGAPADLPARV</sequence>
<organism evidence="2 3">
    <name type="scientific">Nonomuraea indica</name>
    <dbReference type="NCBI Taxonomy" id="1581193"/>
    <lineage>
        <taxon>Bacteria</taxon>
        <taxon>Bacillati</taxon>
        <taxon>Actinomycetota</taxon>
        <taxon>Actinomycetes</taxon>
        <taxon>Streptosporangiales</taxon>
        <taxon>Streptosporangiaceae</taxon>
        <taxon>Nonomuraea</taxon>
    </lineage>
</organism>
<proteinExistence type="predicted"/>
<name>A0ABW8ADV3_9ACTN</name>
<evidence type="ECO:0000256" key="1">
    <source>
        <dbReference type="SAM" id="MobiDB-lite"/>
    </source>
</evidence>
<dbReference type="EMBL" id="JBITMB010000010">
    <property type="protein sequence ID" value="MFI7444970.1"/>
    <property type="molecule type" value="Genomic_DNA"/>
</dbReference>
<keyword evidence="3" id="KW-1185">Reference proteome</keyword>
<dbReference type="SUPFAM" id="SSF55729">
    <property type="entry name" value="Acyl-CoA N-acyltransferases (Nat)"/>
    <property type="match status" value="1"/>
</dbReference>
<dbReference type="InterPro" id="IPR016181">
    <property type="entry name" value="Acyl_CoA_acyltransferase"/>
</dbReference>
<accession>A0ABW8ADV3</accession>